<evidence type="ECO:0000313" key="1">
    <source>
        <dbReference type="EMBL" id="KKR02957.1"/>
    </source>
</evidence>
<dbReference type="EMBL" id="LBWG01000043">
    <property type="protein sequence ID" value="KKR02957.1"/>
    <property type="molecule type" value="Genomic_DNA"/>
</dbReference>
<organism evidence="1 2">
    <name type="scientific">Candidatus Uhrbacteria bacterium GW2011_GWF2_39_13</name>
    <dbReference type="NCBI Taxonomy" id="1618995"/>
    <lineage>
        <taxon>Bacteria</taxon>
        <taxon>Candidatus Uhriibacteriota</taxon>
    </lineage>
</organism>
<name>A0A0G0QMN1_9BACT</name>
<dbReference type="AlphaFoldDB" id="A0A0G0QMN1"/>
<proteinExistence type="predicted"/>
<accession>A0A0G0QMN1</accession>
<reference evidence="1 2" key="1">
    <citation type="journal article" date="2015" name="Nature">
        <title>rRNA introns, odd ribosomes, and small enigmatic genomes across a large radiation of phyla.</title>
        <authorList>
            <person name="Brown C.T."/>
            <person name="Hug L.A."/>
            <person name="Thomas B.C."/>
            <person name="Sharon I."/>
            <person name="Castelle C.J."/>
            <person name="Singh A."/>
            <person name="Wilkins M.J."/>
            <person name="Williams K.H."/>
            <person name="Banfield J.F."/>
        </authorList>
    </citation>
    <scope>NUCLEOTIDE SEQUENCE [LARGE SCALE GENOMIC DNA]</scope>
</reference>
<gene>
    <name evidence="1" type="ORF">UT30_C0043G0002</name>
</gene>
<dbReference type="Proteomes" id="UP000033935">
    <property type="component" value="Unassembled WGS sequence"/>
</dbReference>
<sequence>MKANLFNIKGFSMINLRLLTFLIFVGVIKNIIAEGKEEIVFLDPGGCSVEISTKYERDVEGFSENLLKNHSFEESSKTGRPLFWNNILWMSSLDKEILTDAVKKNPTFCSAAVSSKFPFDGEKCLAIETSIDLFKNFKVSKPSVFQNGYSQYCNLSKSLQEKKYWLKVFVKGITSLEINGAVKLQVDFFDHQEQPRTRTQKSISWRLSPTGSWQEENFDFFILPETACVQVSVFLLGAGNVNLDGLGLYQENICPGIKVRLFPGFFMDNLFCLSENGPGIIAFALKRETSHPSNENLNFHILLPEEIKIIGTREGTKIISQNKKEEKGKNYIYYQIDINSLKNKIGKKYYIKEALSLVLRSEHKYSDEIYKAKYWITEGSETTPQLEFELKITPSIVAETPQIFKSSGHFTEVDNCFNNINTAKEIAQLYRKAGFNEVYIAPGTLSNVFREMKIHRYYQYLLVNGYGIGAKEKPDAVAFHLLNGKLDKYGICPVEVYKNGNYFKEEVVGKLRKAIVEERAFDSVMSNWEPFMFSFKGCFCQRCKEDFAQYSRLPMAEVEKEWPSEILIKRREIWIKFRAWQHGQVVKTLENMINGLGREAGIEAHFIPYVMFLMFVPYSKFYDAQISLEEWADKLPYIGSWGPYCWWDFSKTHLYNTGQHIVMHKMNTEVRNFLNTYVPKDKRPKLIGYPHVYQGNTYVTQPERIAFDSLTYFVNGWDGNSLYVFPKGYDARYWNAVALVNTIIAKFEKFTLRGEKVYNYKYKLETPVPKIAPKYRYMPEKVLLRKDDAEIVQFWEYQNGEERFFVVGNFWEKGECFFKLIPEKVEEGKTYVLYEPLYNRCYSNENATCILTSTDLSKGILLHVGAMRYSFYILMPFSSEKNYGSIVSPSSMNYALNCRFSKIEEAYKNELIKKESSKSLEKTIAFSKGKLVCNSVNLKDSSNRGISFASPSQKIIIDPASGGNIKSWIVNDCQIVYQHDVYGLFGDAFWWPPKSIASVNKSYEVISLKKTSKGMELILKSKLDKHVKPLDGLSLLKTYLIPESGSGFEIEHKIINESSEVKEFAFRSHNLLTFLGLSKNAAYWGLLNDKGSIKQFHRDFKIKIFNAASAGNDMELEKIISSWNVSSTSAFIEPVVCFSNSQISFNLKFELDKKDLYGFLFWDSLAADCATFEPLYKRMQLRPQEAWKSKIKCGIEKLSE</sequence>
<protein>
    <submittedName>
        <fullName evidence="1">Uncharacterized protein</fullName>
    </submittedName>
</protein>
<dbReference type="Gene3D" id="2.60.120.260">
    <property type="entry name" value="Galactose-binding domain-like"/>
    <property type="match status" value="1"/>
</dbReference>
<comment type="caution">
    <text evidence="1">The sequence shown here is derived from an EMBL/GenBank/DDBJ whole genome shotgun (WGS) entry which is preliminary data.</text>
</comment>
<evidence type="ECO:0000313" key="2">
    <source>
        <dbReference type="Proteomes" id="UP000033935"/>
    </source>
</evidence>